<proteinExistence type="predicted"/>
<evidence type="ECO:0000259" key="5">
    <source>
        <dbReference type="Pfam" id="PF03143"/>
    </source>
</evidence>
<dbReference type="PANTHER" id="PTHR43721:SF22">
    <property type="entry name" value="ELONGATION FACTOR TU, MITOCHONDRIAL"/>
    <property type="match status" value="1"/>
</dbReference>
<dbReference type="Pfam" id="PF03144">
    <property type="entry name" value="GTP_EFTU_D2"/>
    <property type="match status" value="1"/>
</dbReference>
<keyword evidence="4" id="KW-0342">GTP-binding</keyword>
<dbReference type="Proteomes" id="UP001218629">
    <property type="component" value="Chromosome"/>
</dbReference>
<name>A0ABY8A233_9ACTN</name>
<dbReference type="SUPFAM" id="SSF50465">
    <property type="entry name" value="EF-Tu/eEF-1alpha/eIF2-gamma C-terminal domain"/>
    <property type="match status" value="1"/>
</dbReference>
<evidence type="ECO:0000256" key="1">
    <source>
        <dbReference type="ARBA" id="ARBA00022741"/>
    </source>
</evidence>
<gene>
    <name evidence="7" type="ORF">MOV08_02475</name>
</gene>
<dbReference type="PANTHER" id="PTHR43721">
    <property type="entry name" value="ELONGATION FACTOR TU-RELATED"/>
    <property type="match status" value="1"/>
</dbReference>
<sequence>MPVEDVFRRHQGRTVLVTGRIERGRVRIGNEVEVVGPSRGPIAVVDGIEDGRVRIDEASADMNVGVLLRGLAADVVERGQVLATPGSIDTYAAVTADITLLSEEQGSTDVVVGDRLCFYTRTAVLWGTVTVLHGTDVVRPLHGAGVTVALEAPVALEEGQAFAFRHRGRAAGSGIVTQLPR</sequence>
<evidence type="ECO:0000256" key="2">
    <source>
        <dbReference type="ARBA" id="ARBA00022768"/>
    </source>
</evidence>
<keyword evidence="3" id="KW-0648">Protein biosynthesis</keyword>
<evidence type="ECO:0000256" key="4">
    <source>
        <dbReference type="ARBA" id="ARBA00023134"/>
    </source>
</evidence>
<protein>
    <recommendedName>
        <fullName evidence="9">Elongation factor Tu</fullName>
    </recommendedName>
</protein>
<dbReference type="RefSeq" id="WP_275305971.1">
    <property type="nucleotide sequence ID" value="NZ_CP095749.1"/>
</dbReference>
<dbReference type="Gene3D" id="2.40.30.10">
    <property type="entry name" value="Translation factors"/>
    <property type="match status" value="2"/>
</dbReference>
<feature type="domain" description="Translation elongation factor EFTu-like" evidence="6">
    <location>
        <begin position="16"/>
        <end position="83"/>
    </location>
</feature>
<dbReference type="InterPro" id="IPR009001">
    <property type="entry name" value="Transl_elong_EF1A/Init_IF2_C"/>
</dbReference>
<dbReference type="InterPro" id="IPR050055">
    <property type="entry name" value="EF-Tu_GTPase"/>
</dbReference>
<dbReference type="InterPro" id="IPR004161">
    <property type="entry name" value="EFTu-like_2"/>
</dbReference>
<dbReference type="InterPro" id="IPR004160">
    <property type="entry name" value="Transl_elong_EFTu/EF1A_C"/>
</dbReference>
<accession>A0ABY8A233</accession>
<evidence type="ECO:0000256" key="3">
    <source>
        <dbReference type="ARBA" id="ARBA00022917"/>
    </source>
</evidence>
<organism evidence="7 8">
    <name type="scientific">Streptomyces yunnanensis</name>
    <dbReference type="NCBI Taxonomy" id="156453"/>
    <lineage>
        <taxon>Bacteria</taxon>
        <taxon>Bacillati</taxon>
        <taxon>Actinomycetota</taxon>
        <taxon>Actinomycetes</taxon>
        <taxon>Kitasatosporales</taxon>
        <taxon>Streptomycetaceae</taxon>
        <taxon>Streptomyces</taxon>
    </lineage>
</organism>
<keyword evidence="1" id="KW-0547">Nucleotide-binding</keyword>
<keyword evidence="2" id="KW-0251">Elongation factor</keyword>
<dbReference type="InterPro" id="IPR009000">
    <property type="entry name" value="Transl_B-barrel_sf"/>
</dbReference>
<evidence type="ECO:0008006" key="9">
    <source>
        <dbReference type="Google" id="ProtNLM"/>
    </source>
</evidence>
<reference evidence="7 8" key="1">
    <citation type="submission" date="2022-03" db="EMBL/GenBank/DDBJ databases">
        <title>Streptomyces yunnanensis P86,complete genome.</title>
        <authorList>
            <person name="Chen S."/>
            <person name="Zhang Q."/>
        </authorList>
    </citation>
    <scope>NUCLEOTIDE SEQUENCE [LARGE SCALE GENOMIC DNA]</scope>
    <source>
        <strain evidence="7 8">P86</strain>
    </source>
</reference>
<evidence type="ECO:0000313" key="8">
    <source>
        <dbReference type="Proteomes" id="UP001218629"/>
    </source>
</evidence>
<keyword evidence="8" id="KW-1185">Reference proteome</keyword>
<dbReference type="SUPFAM" id="SSF50447">
    <property type="entry name" value="Translation proteins"/>
    <property type="match status" value="1"/>
</dbReference>
<evidence type="ECO:0000259" key="6">
    <source>
        <dbReference type="Pfam" id="PF03144"/>
    </source>
</evidence>
<evidence type="ECO:0000313" key="7">
    <source>
        <dbReference type="EMBL" id="WEB38279.1"/>
    </source>
</evidence>
<dbReference type="EMBL" id="CP095749">
    <property type="protein sequence ID" value="WEB38279.1"/>
    <property type="molecule type" value="Genomic_DNA"/>
</dbReference>
<feature type="domain" description="Translation elongation factor EFTu/EF1A C-terminal" evidence="5">
    <location>
        <begin position="88"/>
        <end position="179"/>
    </location>
</feature>
<dbReference type="Pfam" id="PF03143">
    <property type="entry name" value="GTP_EFTU_D3"/>
    <property type="match status" value="1"/>
</dbReference>